<proteinExistence type="predicted"/>
<feature type="transmembrane region" description="Helical" evidence="2">
    <location>
        <begin position="209"/>
        <end position="237"/>
    </location>
</feature>
<feature type="region of interest" description="Disordered" evidence="1">
    <location>
        <begin position="505"/>
        <end position="533"/>
    </location>
</feature>
<feature type="transmembrane region" description="Helical" evidence="2">
    <location>
        <begin position="42"/>
        <end position="61"/>
    </location>
</feature>
<accession>A0A368NGK9</accession>
<feature type="domain" description="YdbS-like PH" evidence="3">
    <location>
        <begin position="63"/>
        <end position="142"/>
    </location>
</feature>
<feature type="domain" description="YdbS-like PH" evidence="3">
    <location>
        <begin position="239"/>
        <end position="324"/>
    </location>
</feature>
<evidence type="ECO:0000256" key="1">
    <source>
        <dbReference type="SAM" id="MobiDB-lite"/>
    </source>
</evidence>
<evidence type="ECO:0000259" key="3">
    <source>
        <dbReference type="Pfam" id="PF03703"/>
    </source>
</evidence>
<dbReference type="PANTHER" id="PTHR34473:SF3">
    <property type="entry name" value="TRANSMEMBRANE PROTEIN-RELATED"/>
    <property type="match status" value="1"/>
</dbReference>
<dbReference type="Pfam" id="PF03703">
    <property type="entry name" value="bPH_2"/>
    <property type="match status" value="3"/>
</dbReference>
<dbReference type="InterPro" id="IPR014529">
    <property type="entry name" value="UCP026631"/>
</dbReference>
<comment type="caution">
    <text evidence="4">The sequence shown here is derived from an EMBL/GenBank/DDBJ whole genome shotgun (WGS) entry which is preliminary data.</text>
</comment>
<evidence type="ECO:0000256" key="2">
    <source>
        <dbReference type="SAM" id="Phobius"/>
    </source>
</evidence>
<keyword evidence="2" id="KW-1133">Transmembrane helix</keyword>
<reference evidence="4 5" key="1">
    <citation type="submission" date="2018-07" db="EMBL/GenBank/DDBJ databases">
        <title>Genome sequences of Haloplanus salinus JCM 18368T.</title>
        <authorList>
            <person name="Kim Y.B."/>
            <person name="Roh S.W."/>
        </authorList>
    </citation>
    <scope>NUCLEOTIDE SEQUENCE [LARGE SCALE GENOMIC DNA]</scope>
    <source>
        <strain evidence="4 5">JCM 18368</strain>
    </source>
</reference>
<dbReference type="PIRSF" id="PIRSF026631">
    <property type="entry name" value="UCP026631"/>
    <property type="match status" value="1"/>
</dbReference>
<feature type="domain" description="YdbS-like PH" evidence="3">
    <location>
        <begin position="391"/>
        <end position="465"/>
    </location>
</feature>
<gene>
    <name evidence="4" type="ORF">DU504_15035</name>
</gene>
<keyword evidence="5" id="KW-1185">Reference proteome</keyword>
<protein>
    <recommendedName>
        <fullName evidence="3">YdbS-like PH domain-containing protein</fullName>
    </recommendedName>
</protein>
<dbReference type="AlphaFoldDB" id="A0A368NGK9"/>
<dbReference type="EMBL" id="QPHM01000001">
    <property type="protein sequence ID" value="RCU48499.1"/>
    <property type="molecule type" value="Genomic_DNA"/>
</dbReference>
<dbReference type="PANTHER" id="PTHR34473">
    <property type="entry name" value="UPF0699 TRANSMEMBRANE PROTEIN YDBS"/>
    <property type="match status" value="1"/>
</dbReference>
<feature type="compositionally biased region" description="Acidic residues" evidence="1">
    <location>
        <begin position="510"/>
        <end position="524"/>
    </location>
</feature>
<keyword evidence="2" id="KW-0812">Transmembrane</keyword>
<name>A0A368NGK9_9EURY</name>
<evidence type="ECO:0000313" key="5">
    <source>
        <dbReference type="Proteomes" id="UP000252189"/>
    </source>
</evidence>
<evidence type="ECO:0000313" key="4">
    <source>
        <dbReference type="EMBL" id="RCU48499.1"/>
    </source>
</evidence>
<dbReference type="OrthoDB" id="107421at2157"/>
<dbReference type="RefSeq" id="WP_114450131.1">
    <property type="nucleotide sequence ID" value="NZ_QPHM01000001.1"/>
</dbReference>
<keyword evidence="2" id="KW-0472">Membrane</keyword>
<sequence>MTRTLSPLSVPYRVVERGGSIVFTAVVLSSGASAAFGPAGGVVGVALVGLALLALIAYEVAYYQRFEYDLGAETLDIRSGVISRRNREIPIRRVQNVDISRNVVQRFLDIAAVDFETAGGSETEASLRFVDFEEAKRLQREIGRLKRGVEGSEEGEPEPPADELFALTSRELALVGALSFDVRIPGLLFVLVSGSVPAVSSVVPSGAGIAVVAVGVVAVALAVLLVSWGAGAAAAILNYYGFRLTQVGDELQYERGLLRRYDGSIPLDKVQTLTVVDDPLKRYFGFASLRIETAGYAPGSGESGSEAAVPLARRDRVFALANRIESFGTPDFRRPPKRVRRRYAVRYLLVLGGLTALLYGVEAVTAGVLPWPPYAPVPLALLAPVAAHLKWRHRGYWLGERHLATRNGFLRRRIKVVPYYRIQTVIDSRTPFQRRWSVATVTADTAGSLSLVGSDAAAVDVADADADDLRATLATRLRESLAARRGWADAADVADAADAADVADAADAADVADAEEPVPTESDADGSTTNDAA</sequence>
<organism evidence="4 5">
    <name type="scientific">Haloplanus salinus</name>
    <dbReference type="NCBI Taxonomy" id="1126245"/>
    <lineage>
        <taxon>Archaea</taxon>
        <taxon>Methanobacteriati</taxon>
        <taxon>Methanobacteriota</taxon>
        <taxon>Stenosarchaea group</taxon>
        <taxon>Halobacteria</taxon>
        <taxon>Halobacteriales</taxon>
        <taxon>Haloferacaceae</taxon>
        <taxon>Haloplanus</taxon>
    </lineage>
</organism>
<dbReference type="Proteomes" id="UP000252189">
    <property type="component" value="Unassembled WGS sequence"/>
</dbReference>
<dbReference type="InterPro" id="IPR005182">
    <property type="entry name" value="YdbS-like_PH"/>
</dbReference>
<feature type="transmembrane region" description="Helical" evidence="2">
    <location>
        <begin position="343"/>
        <end position="361"/>
    </location>
</feature>